<evidence type="ECO:0000256" key="2">
    <source>
        <dbReference type="HAMAP-Rule" id="MF_00795"/>
    </source>
</evidence>
<dbReference type="KEGG" id="fcl:A4G17_08280"/>
<comment type="subcellular location">
    <subcellularLocation>
        <location evidence="2">Cytoplasm</location>
    </subcellularLocation>
</comment>
<dbReference type="FunFam" id="3.20.20.380:FF:000001">
    <property type="entry name" value="Copper homeostasis protein CutC"/>
    <property type="match status" value="1"/>
</dbReference>
<dbReference type="Gene3D" id="3.20.20.380">
    <property type="entry name" value="Copper homeostasis (CutC) domain"/>
    <property type="match status" value="1"/>
</dbReference>
<dbReference type="Proteomes" id="UP000276901">
    <property type="component" value="Unassembled WGS sequence"/>
</dbReference>
<name>A0AAE6X7D1_9PAST</name>
<dbReference type="PANTHER" id="PTHR12598:SF0">
    <property type="entry name" value="COPPER HOMEOSTASIS PROTEIN CUTC HOMOLOG"/>
    <property type="match status" value="1"/>
</dbReference>
<dbReference type="EMBL" id="RKQT01000001">
    <property type="protein sequence ID" value="RPE96119.1"/>
    <property type="molecule type" value="Genomic_DNA"/>
</dbReference>
<sequence length="246" mass="26688">MPKIEICVDNVESVITANQLPIDRIELCSALALGGLSVNYGLLKQAVRISTVPLAVMVRGRAGDFIFSESEVQAMLAEIELVKSLGVQHIVIGALTPAGDIDLPTTTRFIQQADGMQVTFHRAFDLCRNPHIALEQLIDLGCHRILTSGQAKTAFDGIAMLQSLVQQADNRIQIMAGCGVNPHNVQAILHQTCVPEIHFSAKGFRISEMQTNSPAAMGNNGEQDRRIDVLDANLAQQILDKIGEVQ</sequence>
<dbReference type="HAMAP" id="MF_00795">
    <property type="entry name" value="CutC"/>
    <property type="match status" value="1"/>
</dbReference>
<evidence type="ECO:0000313" key="3">
    <source>
        <dbReference type="EMBL" id="QIM65437.1"/>
    </source>
</evidence>
<dbReference type="Proteomes" id="UP000502287">
    <property type="component" value="Chromosome"/>
</dbReference>
<keyword evidence="5" id="KW-1185">Reference proteome</keyword>
<proteinExistence type="inferred from homology"/>
<dbReference type="GO" id="GO:0005737">
    <property type="term" value="C:cytoplasm"/>
    <property type="evidence" value="ECO:0007669"/>
    <property type="project" value="UniProtKB-SubCell"/>
</dbReference>
<reference evidence="4 5" key="2">
    <citation type="submission" date="2018-11" db="EMBL/GenBank/DDBJ databases">
        <title>Genomic Encyclopedia of Type Strains, Phase IV (KMG-IV): sequencing the most valuable type-strain genomes for metagenomic binning, comparative biology and taxonomic classification.</title>
        <authorList>
            <person name="Goeker M."/>
        </authorList>
    </citation>
    <scope>NUCLEOTIDE SEQUENCE [LARGE SCALE GENOMIC DNA]</scope>
    <source>
        <strain evidence="4 5">DSM 25797</strain>
    </source>
</reference>
<comment type="caution">
    <text evidence="2">Once thought to be involved in copper homeostasis, experiments in E.coli have shown this is not the case.</text>
</comment>
<evidence type="ECO:0000313" key="5">
    <source>
        <dbReference type="Proteomes" id="UP000276901"/>
    </source>
</evidence>
<dbReference type="SUPFAM" id="SSF110395">
    <property type="entry name" value="CutC-like"/>
    <property type="match status" value="1"/>
</dbReference>
<dbReference type="RefSeq" id="WP_123956036.1">
    <property type="nucleotide sequence ID" value="NZ_CP015029.1"/>
</dbReference>
<evidence type="ECO:0000313" key="6">
    <source>
        <dbReference type="Proteomes" id="UP000502287"/>
    </source>
</evidence>
<dbReference type="InterPro" id="IPR036822">
    <property type="entry name" value="CutC-like_dom_sf"/>
</dbReference>
<protein>
    <recommendedName>
        <fullName evidence="2">PF03932 family protein CutC</fullName>
    </recommendedName>
</protein>
<dbReference type="PANTHER" id="PTHR12598">
    <property type="entry name" value="COPPER HOMEOSTASIS PROTEIN CUTC"/>
    <property type="match status" value="1"/>
</dbReference>
<dbReference type="Pfam" id="PF03932">
    <property type="entry name" value="CutC"/>
    <property type="match status" value="1"/>
</dbReference>
<dbReference type="EMBL" id="CP015029">
    <property type="protein sequence ID" value="QIM65437.1"/>
    <property type="molecule type" value="Genomic_DNA"/>
</dbReference>
<evidence type="ECO:0000256" key="1">
    <source>
        <dbReference type="ARBA" id="ARBA00007768"/>
    </source>
</evidence>
<reference evidence="3 6" key="1">
    <citation type="submission" date="2016-03" db="EMBL/GenBank/DDBJ databases">
        <authorList>
            <person name="Hansen M.J."/>
            <person name="Bojesen A.M."/>
            <person name="Planet P."/>
        </authorList>
    </citation>
    <scope>NUCLEOTIDE SEQUENCE [LARGE SCALE GENOMIC DNA]</scope>
    <source>
        <strain evidence="3 6">HPA 21</strain>
    </source>
</reference>
<evidence type="ECO:0000313" key="4">
    <source>
        <dbReference type="EMBL" id="RPE96119.1"/>
    </source>
</evidence>
<dbReference type="InterPro" id="IPR005627">
    <property type="entry name" value="CutC-like"/>
</dbReference>
<dbReference type="AlphaFoldDB" id="A0AAE6X7D1"/>
<dbReference type="GO" id="GO:0005507">
    <property type="term" value="F:copper ion binding"/>
    <property type="evidence" value="ECO:0007669"/>
    <property type="project" value="TreeGrafter"/>
</dbReference>
<gene>
    <name evidence="2" type="primary">cutC</name>
    <name evidence="3" type="ORF">A4G17_08280</name>
    <name evidence="4" type="ORF">EDC49_0503</name>
</gene>
<organism evidence="3 6">
    <name type="scientific">Frederiksenia canicola</name>
    <dbReference type="NCBI Taxonomy" id="123824"/>
    <lineage>
        <taxon>Bacteria</taxon>
        <taxon>Pseudomonadati</taxon>
        <taxon>Pseudomonadota</taxon>
        <taxon>Gammaproteobacteria</taxon>
        <taxon>Pasteurellales</taxon>
        <taxon>Pasteurellaceae</taxon>
        <taxon>Frederiksenia</taxon>
    </lineage>
</organism>
<keyword evidence="2" id="KW-0963">Cytoplasm</keyword>
<comment type="similarity">
    <text evidence="1 2">Belongs to the CutC family.</text>
</comment>
<accession>A0AAE6X7D1</accession>